<evidence type="ECO:0000313" key="1">
    <source>
        <dbReference type="EMBL" id="GMT20950.1"/>
    </source>
</evidence>
<keyword evidence="2" id="KW-1185">Reference proteome</keyword>
<organism evidence="1 2">
    <name type="scientific">Pristionchus fissidentatus</name>
    <dbReference type="NCBI Taxonomy" id="1538716"/>
    <lineage>
        <taxon>Eukaryota</taxon>
        <taxon>Metazoa</taxon>
        <taxon>Ecdysozoa</taxon>
        <taxon>Nematoda</taxon>
        <taxon>Chromadorea</taxon>
        <taxon>Rhabditida</taxon>
        <taxon>Rhabditina</taxon>
        <taxon>Diplogasteromorpha</taxon>
        <taxon>Diplogasteroidea</taxon>
        <taxon>Neodiplogasteridae</taxon>
        <taxon>Pristionchus</taxon>
    </lineage>
</organism>
<gene>
    <name evidence="1" type="ORF">PFISCL1PPCAC_12247</name>
</gene>
<accession>A0AAV5VQL2</accession>
<dbReference type="Proteomes" id="UP001432322">
    <property type="component" value="Unassembled WGS sequence"/>
</dbReference>
<reference evidence="1" key="1">
    <citation type="submission" date="2023-10" db="EMBL/GenBank/DDBJ databases">
        <title>Genome assembly of Pristionchus species.</title>
        <authorList>
            <person name="Yoshida K."/>
            <person name="Sommer R.J."/>
        </authorList>
    </citation>
    <scope>NUCLEOTIDE SEQUENCE</scope>
    <source>
        <strain evidence="1">RS5133</strain>
    </source>
</reference>
<feature type="non-terminal residue" evidence="1">
    <location>
        <position position="1"/>
    </location>
</feature>
<dbReference type="EMBL" id="BTSY01000003">
    <property type="protein sequence ID" value="GMT20950.1"/>
    <property type="molecule type" value="Genomic_DNA"/>
</dbReference>
<proteinExistence type="predicted"/>
<sequence>QTLQATFSSGLRLDKMSAGNDCTVEVWAFLSRLKHKYESGTVLPEGGPHRAMKAIFFNLLKGVLPSSSPSIVAAVKPEFSP</sequence>
<comment type="caution">
    <text evidence="1">The sequence shown here is derived from an EMBL/GenBank/DDBJ whole genome shotgun (WGS) entry which is preliminary data.</text>
</comment>
<evidence type="ECO:0000313" key="2">
    <source>
        <dbReference type="Proteomes" id="UP001432322"/>
    </source>
</evidence>
<feature type="non-terminal residue" evidence="1">
    <location>
        <position position="81"/>
    </location>
</feature>
<dbReference type="AlphaFoldDB" id="A0AAV5VQL2"/>
<protein>
    <submittedName>
        <fullName evidence="1">Uncharacterized protein</fullName>
    </submittedName>
</protein>
<name>A0AAV5VQL2_9BILA</name>